<dbReference type="Pfam" id="PF22740">
    <property type="entry name" value="PapZ_C"/>
    <property type="match status" value="1"/>
</dbReference>
<proteinExistence type="inferred from homology"/>
<evidence type="ECO:0000256" key="3">
    <source>
        <dbReference type="ARBA" id="ARBA00023134"/>
    </source>
</evidence>
<evidence type="ECO:0000313" key="7">
    <source>
        <dbReference type="EMBL" id="MBC5737512.1"/>
    </source>
</evidence>
<organism evidence="7 8">
    <name type="scientific">Lawsonibacter faecis</name>
    <dbReference type="NCBI Taxonomy" id="2763052"/>
    <lineage>
        <taxon>Bacteria</taxon>
        <taxon>Bacillati</taxon>
        <taxon>Bacillota</taxon>
        <taxon>Clostridia</taxon>
        <taxon>Eubacteriales</taxon>
        <taxon>Oscillospiraceae</taxon>
        <taxon>Lawsonibacter</taxon>
    </lineage>
</organism>
<dbReference type="InterPro" id="IPR005337">
    <property type="entry name" value="RapZ-like"/>
</dbReference>
<evidence type="ECO:0000256" key="2">
    <source>
        <dbReference type="ARBA" id="ARBA00022840"/>
    </source>
</evidence>
<keyword evidence="3 4" id="KW-0342">GTP-binding</keyword>
<evidence type="ECO:0000256" key="1">
    <source>
        <dbReference type="ARBA" id="ARBA00022741"/>
    </source>
</evidence>
<accession>A0A8J6J7K6</accession>
<evidence type="ECO:0000259" key="6">
    <source>
        <dbReference type="Pfam" id="PF22740"/>
    </source>
</evidence>
<dbReference type="NCBIfam" id="NF003828">
    <property type="entry name" value="PRK05416.1"/>
    <property type="match status" value="1"/>
</dbReference>
<dbReference type="RefSeq" id="WP_155151975.1">
    <property type="nucleotide sequence ID" value="NZ_JACOPQ010000008.1"/>
</dbReference>
<reference evidence="7" key="1">
    <citation type="submission" date="2020-08" db="EMBL/GenBank/DDBJ databases">
        <title>Genome public.</title>
        <authorList>
            <person name="Liu C."/>
            <person name="Sun Q."/>
        </authorList>
    </citation>
    <scope>NUCLEOTIDE SEQUENCE</scope>
    <source>
        <strain evidence="7">NSJ-52</strain>
    </source>
</reference>
<dbReference type="PANTHER" id="PTHR30448:SF0">
    <property type="entry name" value="RNASE ADAPTER PROTEIN RAPZ"/>
    <property type="match status" value="1"/>
</dbReference>
<dbReference type="GO" id="GO:0005525">
    <property type="term" value="F:GTP binding"/>
    <property type="evidence" value="ECO:0007669"/>
    <property type="project" value="UniProtKB-UniRule"/>
</dbReference>
<dbReference type="PIRSF" id="PIRSF005052">
    <property type="entry name" value="P-loopkin"/>
    <property type="match status" value="1"/>
</dbReference>
<keyword evidence="8" id="KW-1185">Reference proteome</keyword>
<dbReference type="Pfam" id="PF03668">
    <property type="entry name" value="RapZ-like_N"/>
    <property type="match status" value="1"/>
</dbReference>
<feature type="domain" description="RapZ-like N-terminal" evidence="5">
    <location>
        <begin position="1"/>
        <end position="156"/>
    </location>
</feature>
<name>A0A8J6J7K6_9FIRM</name>
<dbReference type="EMBL" id="JACOPQ010000008">
    <property type="protein sequence ID" value="MBC5737512.1"/>
    <property type="molecule type" value="Genomic_DNA"/>
</dbReference>
<keyword evidence="1 4" id="KW-0547">Nucleotide-binding</keyword>
<protein>
    <submittedName>
        <fullName evidence="7">RNase adapter RapZ</fullName>
    </submittedName>
</protein>
<evidence type="ECO:0000256" key="4">
    <source>
        <dbReference type="HAMAP-Rule" id="MF_00636"/>
    </source>
</evidence>
<dbReference type="Proteomes" id="UP000607645">
    <property type="component" value="Unassembled WGS sequence"/>
</dbReference>
<dbReference type="InterPro" id="IPR053930">
    <property type="entry name" value="RapZ-like_N"/>
</dbReference>
<gene>
    <name evidence="7" type="primary">rapZ</name>
    <name evidence="7" type="ORF">H8S62_10895</name>
</gene>
<dbReference type="InterPro" id="IPR053931">
    <property type="entry name" value="RapZ_C"/>
</dbReference>
<keyword evidence="2 4" id="KW-0067">ATP-binding</keyword>
<feature type="domain" description="RapZ C-terminal" evidence="6">
    <location>
        <begin position="164"/>
        <end position="283"/>
    </location>
</feature>
<evidence type="ECO:0000259" key="5">
    <source>
        <dbReference type="Pfam" id="PF03668"/>
    </source>
</evidence>
<comment type="caution">
    <text evidence="7">The sequence shown here is derived from an EMBL/GenBank/DDBJ whole genome shotgun (WGS) entry which is preliminary data.</text>
</comment>
<dbReference type="GO" id="GO:0005524">
    <property type="term" value="F:ATP binding"/>
    <property type="evidence" value="ECO:0007669"/>
    <property type="project" value="UniProtKB-UniRule"/>
</dbReference>
<dbReference type="AlphaFoldDB" id="A0A8J6J7K6"/>
<evidence type="ECO:0000313" key="8">
    <source>
        <dbReference type="Proteomes" id="UP000607645"/>
    </source>
</evidence>
<dbReference type="InterPro" id="IPR027417">
    <property type="entry name" value="P-loop_NTPase"/>
</dbReference>
<feature type="binding site" evidence="4">
    <location>
        <begin position="59"/>
        <end position="62"/>
    </location>
    <ligand>
        <name>GTP</name>
        <dbReference type="ChEBI" id="CHEBI:37565"/>
    </ligand>
</feature>
<dbReference type="PANTHER" id="PTHR30448">
    <property type="entry name" value="RNASE ADAPTER PROTEIN RAPZ"/>
    <property type="match status" value="1"/>
</dbReference>
<dbReference type="SUPFAM" id="SSF52540">
    <property type="entry name" value="P-loop containing nucleoside triphosphate hydrolases"/>
    <property type="match status" value="1"/>
</dbReference>
<sequence>MEFVIISGLSGAGKSKAASFMEDMGFYVVDNMPAPLIPKFAELCMAGPGKYDRVALVTDIRGGQTFDGLFEALTALEKMGCNYKILFVEATTETIIKRYKETRRIHPLLGRGRTLAEAVGQERSDLAPVRQRSEYIVDTSALSAAKLRGEILRLFGSGDATPAMSVNVISFGFKYGIPLEADLIFDVRFLPNPYYIAELREQTGLDESVYNFVFGYQETREFMKHLENLMGFLLPRYVEEGKTMLVIGVGCTGGQHRSVAVTRALAEFVKQKGYSAGENHRDMTRA</sequence>
<feature type="binding site" evidence="4">
    <location>
        <begin position="8"/>
        <end position="15"/>
    </location>
    <ligand>
        <name>ATP</name>
        <dbReference type="ChEBI" id="CHEBI:30616"/>
    </ligand>
</feature>
<dbReference type="HAMAP" id="MF_00636">
    <property type="entry name" value="RapZ_like"/>
    <property type="match status" value="1"/>
</dbReference>